<evidence type="ECO:0000259" key="11">
    <source>
        <dbReference type="PROSITE" id="PS52019"/>
    </source>
</evidence>
<dbReference type="InterPro" id="IPR036736">
    <property type="entry name" value="ACP-like_sf"/>
</dbReference>
<evidence type="ECO:0000256" key="1">
    <source>
        <dbReference type="ARBA" id="ARBA00005179"/>
    </source>
</evidence>
<proteinExistence type="predicted"/>
<evidence type="ECO:0000256" key="3">
    <source>
        <dbReference type="ARBA" id="ARBA00022553"/>
    </source>
</evidence>
<evidence type="ECO:0000259" key="10">
    <source>
        <dbReference type="PROSITE" id="PS52004"/>
    </source>
</evidence>
<feature type="domain" description="Ketosynthase family 3 (KS3)" evidence="10">
    <location>
        <begin position="2"/>
        <end position="421"/>
    </location>
</feature>
<comment type="pathway">
    <text evidence="1">Secondary metabolite biosynthesis.</text>
</comment>
<feature type="active site" description="Proton acceptor; for dehydratase activity" evidence="7">
    <location>
        <position position="919"/>
    </location>
</feature>
<dbReference type="InterPro" id="IPR014030">
    <property type="entry name" value="Ketoacyl_synth_N"/>
</dbReference>
<dbReference type="InterPro" id="IPR009081">
    <property type="entry name" value="PP-bd_ACP"/>
</dbReference>
<feature type="region of interest" description="C-terminal hotdog fold" evidence="7">
    <location>
        <begin position="1019"/>
        <end position="1169"/>
    </location>
</feature>
<feature type="region of interest" description="Disordered" evidence="8">
    <location>
        <begin position="2176"/>
        <end position="2195"/>
    </location>
</feature>
<keyword evidence="5" id="KW-0843">Virulence</keyword>
<evidence type="ECO:0000256" key="7">
    <source>
        <dbReference type="PROSITE-ProRule" id="PRU01363"/>
    </source>
</evidence>
<protein>
    <recommendedName>
        <fullName evidence="14">Polyketide synthase</fullName>
    </recommendedName>
</protein>
<dbReference type="InterPro" id="IPR001227">
    <property type="entry name" value="Ac_transferase_dom_sf"/>
</dbReference>
<dbReference type="PANTHER" id="PTHR43775:SF37">
    <property type="entry name" value="SI:DKEY-61P9.11"/>
    <property type="match status" value="1"/>
</dbReference>
<dbReference type="SMART" id="SM00822">
    <property type="entry name" value="PKS_KR"/>
    <property type="match status" value="1"/>
</dbReference>
<feature type="transmembrane region" description="Helical" evidence="9">
    <location>
        <begin position="1672"/>
        <end position="1692"/>
    </location>
</feature>
<dbReference type="InterPro" id="IPR020841">
    <property type="entry name" value="PKS_Beta-ketoAc_synthase_dom"/>
</dbReference>
<keyword evidence="4" id="KW-0808">Transferase</keyword>
<feature type="transmembrane region" description="Helical" evidence="9">
    <location>
        <begin position="1845"/>
        <end position="1863"/>
    </location>
</feature>
<dbReference type="InterPro" id="IPR018201">
    <property type="entry name" value="Ketoacyl_synth_AS"/>
</dbReference>
<accession>A0A8H4QG67</accession>
<dbReference type="InterPro" id="IPR014043">
    <property type="entry name" value="Acyl_transferase_dom"/>
</dbReference>
<keyword evidence="9" id="KW-0812">Transmembrane</keyword>
<dbReference type="InterPro" id="IPR016036">
    <property type="entry name" value="Malonyl_transacylase_ACP-bd"/>
</dbReference>
<keyword evidence="13" id="KW-1185">Reference proteome</keyword>
<dbReference type="SUPFAM" id="SSF47336">
    <property type="entry name" value="ACP-like"/>
    <property type="match status" value="1"/>
</dbReference>
<evidence type="ECO:0008006" key="14">
    <source>
        <dbReference type="Google" id="ProtNLM"/>
    </source>
</evidence>
<dbReference type="Pfam" id="PF16197">
    <property type="entry name" value="KAsynt_C_assoc"/>
    <property type="match status" value="1"/>
</dbReference>
<dbReference type="InterPro" id="IPR014031">
    <property type="entry name" value="Ketoacyl_synth_C"/>
</dbReference>
<dbReference type="SMART" id="SM00827">
    <property type="entry name" value="PKS_AT"/>
    <property type="match status" value="1"/>
</dbReference>
<dbReference type="Pfam" id="PF00698">
    <property type="entry name" value="Acyl_transf_1"/>
    <property type="match status" value="1"/>
</dbReference>
<comment type="caution">
    <text evidence="12">The sequence shown here is derived from an EMBL/GenBank/DDBJ whole genome shotgun (WGS) entry which is preliminary data.</text>
</comment>
<feature type="active site" description="Proton donor; for dehydratase activity" evidence="7">
    <location>
        <position position="1080"/>
    </location>
</feature>
<dbReference type="InterPro" id="IPR020807">
    <property type="entry name" value="PKS_DH"/>
</dbReference>
<dbReference type="InterPro" id="IPR016039">
    <property type="entry name" value="Thiolase-like"/>
</dbReference>
<dbReference type="Pfam" id="PF08659">
    <property type="entry name" value="KR"/>
    <property type="match status" value="1"/>
</dbReference>
<dbReference type="InterPro" id="IPR013968">
    <property type="entry name" value="PKS_KR"/>
</dbReference>
<keyword evidence="9" id="KW-0472">Membrane</keyword>
<dbReference type="Pfam" id="PF07993">
    <property type="entry name" value="NAD_binding_4"/>
    <property type="match status" value="1"/>
</dbReference>
<dbReference type="Pfam" id="PF00109">
    <property type="entry name" value="ketoacyl-synt"/>
    <property type="match status" value="1"/>
</dbReference>
<sequence length="2607" mass="284172">MPDPVAIVGISVEIPSGSYAPENLDHKSFFEFLLSGGEAYEEMPSDRFNVEAWKGTGIGKIHVNKGAFLKDIDAFDNVEFGISSKDAQAMAPASRKLVENSFLALLDSGIDYRTKRVGVFTSGTSIDLMNVSEPDEFDSRGSFAGYPAMIANRISNHLDLLGPSLPVDTACSSTLTAMHLAVQAIASGDCEAAVVGGCQLNHRFFDWFTYSQGSLLAKDGKCKPFDSSADGFSRAEACGVVVIKPLADAIRDNDRIYATVLGTAINSTGGAAAPGAPVAESQRDAMIQAFERAGKSPREVDYVELHATGTAKGDPTEANWVGERFHREDDLLIGSVKANIGHTEIVAFLASLSKVISIFDQKVIPPQINIKRLNPGIKWDDYRLKVPLSATPLPVRNQKKSLVAISSSGIGGSNGHVVLESPPPVEEHQKIAVAVSHGPVLLTLGTLSSRTVSVMAESIKANLPRYSSDLQGLSTVLGRRSKQGTYRSYGIISPDGAVLSEFTTPVHTPRLTNSMVFVFSGQGPQHQDMGRQLFQQFPVFRQSVLEMDVVFQRLTGKSIIRDYGLFDKSTAPALPEIWPIALVLPSIAIFQMALFDLLTSLGVKPDVVVGHSAGETAVLYASGAAPKAMAVELAIIRGKSFTPIEQLGGTMAALSCTPEVLDELIQDYRKADPKGRVELACYNSPSAVAIAGDEVALDAVVAAASARGIFARKIRTKVPFHSSVMEASKQEYLAALKDLFKRYPGAHVPETATFSTCTGDVFDGSFDADYYWSNTRAPVRFTQTMAAITAAHPNATFVEFSPHPVLVPYIMSMISESSTVCHSMQRPKRGGSSTEHVDVLHLLGKITSAGHNSLNFTTLNGKTCSQFSLPLPAYPFAKKKYPLYPDTPGVAKQMAVPRGPINHAYLRMNKDTHPMLAEHVIRGQPIMPAAGYLEMAVEFGASTLINVNLRSIMSLSSEKPVKVDITLDGAYWAVKSITSSKSRKDGSSSSNERLHADGYLSFEVPKPTAPLDIEEVRSRCTGHIGSGFYPSLSYFSAYGPPFQRVTNMYFNENEALASIKGLDSALLKDGNYFLHPAILDACIQVSAYKPFHGDYDPNVYYLPAHVDALIVHQGAKQAYFPGHLYAHVQLKKWKPDGMVYDISLVDDSGKRLCTFVGLEVAKHHINPVTDAARPLEVAMQPVFHSTRPKPRTQCAHPDRSILFSTLDKMAIQLKMGAKGGPGNAPGNMMQLHPRLRNEAWTPYFDTLASAAEKNLPVSEGPQFDQTILCVMESFRTALKAFQKAPTRLLQILIASNVKTEVFQQGVDRVLQEFKSLHIDVFVDNKHPSQGLPTSPSGITRNVRLNLEDPTPISEGQLFDIVLLFNVANSQITPQVIAKAADTLLVSGGSLIVAERNLDAWNEYSLGTVWYDTVFGSQASETHALSAYQNAMSKFSQLRVHKSEDADPFHFCIEAQKARWTADAEPEAPVYDPEESFAYHYSFGNEMDLQWELSGLNTSQHIDIWIMATEGRDGGAAKGIARAMRREYVSWTIRLVIFPESFDEEAREEYLEKLPVELRHEQDIVVSAESSDVLLVPRVVPVQPLSLETRKDESESWSDEDLPAHHALVKVISYSKQGLVSGILAVVVDEKSTTLKQDELVVGLVTGTVEEFMIVDSAALTVAPPELADHAHIVPVMAPGFASAILASGLGAFSRLHRMKDARILLTHADSAVGLSVLKLASKSGLKVEHLSQDASLHDLAERQGEQFDIVISGYTDRSYVQVLRLLLDSDRGHLFLWNDERDGLAGILKRDPYSVGDALAYALNVMREDINTIDIPERLYASTEPVSIASSSTLRRSSYDSDKTYVILGGIGTIGVHLALFMYQRGARHVILTSRSGRKSLNTNSNVVVKRMVNFMENKADFDLSLHAVDATDSTSMANMFDNIGSNLGGCILLTAVLSDGIFSHLEEKDFTSVYAAKLGAISTLKEVVDFDAMDFFVAFTSVSGLFGFGGQTNYGAANTALEEEVMDHQNAFSFTCPGVLDSTLMLAGTGETNESRLSAVIPWSSTAEDMIQWFDDAMYRFQNGQRITRYVPDLAWDALERTQGMPRSGRHLLPNEAMESTSDLDEVAQMAKIVRNVLDIPETDFSPDVPLTAYGIDSLSASRISFLLRPFVEVTQIQLLGDISVSDIAASCQSDEAESSKAARTPKPTASRKKTDIMQDMLAKYSHDMKDVAELFPHDNIKPAPGSAEVVLVTGTTGTLGSNLLAKLLQDPAVSKVYAFNRPGASGETSHVRHRTAFARQGLSLPLLVSPKLVLLEGDLTKENFGLSSAEYAGLLSTVTRVIHNAWKVDFATPLDAHEGSIHGTRKLLDFALQSSVPSKASVSLVSSIGIYQSPKDTADGFSPEEPVMEPSVSIQTGYIESKWVAERLVEMAAEVYGISTNVLRVGLLTGGSSGYWDPSQWFPAIAQSASYLGCLPRGDDTISWIPVHLAASAITDMRRTDDRVLHIVHPKPVQWSTIMKSLSETLNVPLVPYMEWFARLESSANDEDESASASENSRAALRMTHFYRLGLNASKSTESMGLLAKVRSEKGVRASPSLRSDSVLPLSAQDVNDWVANWKKIGFLP</sequence>
<evidence type="ECO:0000256" key="9">
    <source>
        <dbReference type="SAM" id="Phobius"/>
    </source>
</evidence>
<dbReference type="Pfam" id="PF21089">
    <property type="entry name" value="PKS_DH_N"/>
    <property type="match status" value="1"/>
</dbReference>
<organism evidence="12 13">
    <name type="scientific">Agrocybe pediades</name>
    <dbReference type="NCBI Taxonomy" id="84607"/>
    <lineage>
        <taxon>Eukaryota</taxon>
        <taxon>Fungi</taxon>
        <taxon>Dikarya</taxon>
        <taxon>Basidiomycota</taxon>
        <taxon>Agaricomycotina</taxon>
        <taxon>Agaricomycetes</taxon>
        <taxon>Agaricomycetidae</taxon>
        <taxon>Agaricales</taxon>
        <taxon>Agaricineae</taxon>
        <taxon>Strophariaceae</taxon>
        <taxon>Agrocybe</taxon>
    </lineage>
</organism>
<dbReference type="PROSITE" id="PS00606">
    <property type="entry name" value="KS3_1"/>
    <property type="match status" value="1"/>
</dbReference>
<evidence type="ECO:0000313" key="12">
    <source>
        <dbReference type="EMBL" id="KAF4610126.1"/>
    </source>
</evidence>
<dbReference type="EMBL" id="JAACJL010000059">
    <property type="protein sequence ID" value="KAF4610126.1"/>
    <property type="molecule type" value="Genomic_DNA"/>
</dbReference>
<dbReference type="Gene3D" id="3.40.50.720">
    <property type="entry name" value="NAD(P)-binding Rossmann-like Domain"/>
    <property type="match status" value="2"/>
</dbReference>
<dbReference type="InterPro" id="IPR016035">
    <property type="entry name" value="Acyl_Trfase/lysoPLipase"/>
</dbReference>
<dbReference type="InterPro" id="IPR049551">
    <property type="entry name" value="PKS_DH_C"/>
</dbReference>
<dbReference type="InterPro" id="IPR036291">
    <property type="entry name" value="NAD(P)-bd_dom_sf"/>
</dbReference>
<dbReference type="SMART" id="SM00825">
    <property type="entry name" value="PKS_KS"/>
    <property type="match status" value="1"/>
</dbReference>
<dbReference type="GO" id="GO:0004315">
    <property type="term" value="F:3-oxoacyl-[acyl-carrier-protein] synthase activity"/>
    <property type="evidence" value="ECO:0007669"/>
    <property type="project" value="InterPro"/>
</dbReference>
<dbReference type="PANTHER" id="PTHR43775">
    <property type="entry name" value="FATTY ACID SYNTHASE"/>
    <property type="match status" value="1"/>
</dbReference>
<dbReference type="InterPro" id="IPR050091">
    <property type="entry name" value="PKS_NRPS_Biosynth_Enz"/>
</dbReference>
<dbReference type="InterPro" id="IPR049552">
    <property type="entry name" value="PKS_DH_N"/>
</dbReference>
<dbReference type="PROSITE" id="PS52004">
    <property type="entry name" value="KS3_2"/>
    <property type="match status" value="1"/>
</dbReference>
<dbReference type="Pfam" id="PF00550">
    <property type="entry name" value="PP-binding"/>
    <property type="match status" value="1"/>
</dbReference>
<dbReference type="GO" id="GO:0044550">
    <property type="term" value="P:secondary metabolite biosynthetic process"/>
    <property type="evidence" value="ECO:0007669"/>
    <property type="project" value="UniProtKB-ARBA"/>
</dbReference>
<dbReference type="InterPro" id="IPR013120">
    <property type="entry name" value="FAR_NAD-bd"/>
</dbReference>
<name>A0A8H4QG67_9AGAR</name>
<dbReference type="GO" id="GO:0004312">
    <property type="term" value="F:fatty acid synthase activity"/>
    <property type="evidence" value="ECO:0007669"/>
    <property type="project" value="TreeGrafter"/>
</dbReference>
<gene>
    <name evidence="12" type="ORF">D9613_010407</name>
</gene>
<dbReference type="Pfam" id="PF02801">
    <property type="entry name" value="Ketoacyl-synt_C"/>
    <property type="match status" value="1"/>
</dbReference>
<dbReference type="SUPFAM" id="SSF52151">
    <property type="entry name" value="FabD/lysophospholipase-like"/>
    <property type="match status" value="1"/>
</dbReference>
<dbReference type="SUPFAM" id="SSF55048">
    <property type="entry name" value="Probable ACP-binding domain of malonyl-CoA ACP transacylase"/>
    <property type="match status" value="1"/>
</dbReference>
<evidence type="ECO:0000256" key="5">
    <source>
        <dbReference type="ARBA" id="ARBA00023026"/>
    </source>
</evidence>
<evidence type="ECO:0000256" key="4">
    <source>
        <dbReference type="ARBA" id="ARBA00022679"/>
    </source>
</evidence>
<dbReference type="GO" id="GO:0006633">
    <property type="term" value="P:fatty acid biosynthetic process"/>
    <property type="evidence" value="ECO:0007669"/>
    <property type="project" value="InterPro"/>
</dbReference>
<dbReference type="InterPro" id="IPR049900">
    <property type="entry name" value="PKS_mFAS_DH"/>
</dbReference>
<evidence type="ECO:0000256" key="6">
    <source>
        <dbReference type="ARBA" id="ARBA00023268"/>
    </source>
</evidence>
<dbReference type="CDD" id="cd00833">
    <property type="entry name" value="PKS"/>
    <property type="match status" value="1"/>
</dbReference>
<keyword evidence="6" id="KW-0511">Multifunctional enzyme</keyword>
<keyword evidence="9" id="KW-1133">Transmembrane helix</keyword>
<feature type="region of interest" description="N-terminal hotdog fold" evidence="7">
    <location>
        <begin position="885"/>
        <end position="1007"/>
    </location>
</feature>
<dbReference type="InterPro" id="IPR057326">
    <property type="entry name" value="KR_dom"/>
</dbReference>
<dbReference type="InterPro" id="IPR042104">
    <property type="entry name" value="PKS_dehydratase_sf"/>
</dbReference>
<dbReference type="Gene3D" id="3.40.366.10">
    <property type="entry name" value="Malonyl-Coenzyme A Acyl Carrier Protein, domain 2"/>
    <property type="match status" value="1"/>
</dbReference>
<dbReference type="Gene3D" id="3.10.129.110">
    <property type="entry name" value="Polyketide synthase dehydratase"/>
    <property type="match status" value="1"/>
</dbReference>
<dbReference type="Proteomes" id="UP000521872">
    <property type="component" value="Unassembled WGS sequence"/>
</dbReference>
<dbReference type="SMART" id="SM00826">
    <property type="entry name" value="PKS_DH"/>
    <property type="match status" value="1"/>
</dbReference>
<keyword evidence="3" id="KW-0597">Phosphoprotein</keyword>
<keyword evidence="2" id="KW-0596">Phosphopantetheine</keyword>
<dbReference type="PROSITE" id="PS52019">
    <property type="entry name" value="PKS_MFAS_DH"/>
    <property type="match status" value="1"/>
</dbReference>
<dbReference type="SUPFAM" id="SSF51735">
    <property type="entry name" value="NAD(P)-binding Rossmann-fold domains"/>
    <property type="match status" value="2"/>
</dbReference>
<dbReference type="Pfam" id="PF14765">
    <property type="entry name" value="PS-DH"/>
    <property type="match status" value="1"/>
</dbReference>
<evidence type="ECO:0000256" key="8">
    <source>
        <dbReference type="SAM" id="MobiDB-lite"/>
    </source>
</evidence>
<feature type="domain" description="PKS/mFAS DH" evidence="11">
    <location>
        <begin position="885"/>
        <end position="1169"/>
    </location>
</feature>
<dbReference type="SUPFAM" id="SSF53901">
    <property type="entry name" value="Thiolase-like"/>
    <property type="match status" value="1"/>
</dbReference>
<dbReference type="Gene3D" id="3.40.47.10">
    <property type="match status" value="1"/>
</dbReference>
<dbReference type="InterPro" id="IPR032821">
    <property type="entry name" value="PKS_assoc"/>
</dbReference>
<evidence type="ECO:0000256" key="2">
    <source>
        <dbReference type="ARBA" id="ARBA00022450"/>
    </source>
</evidence>
<reference evidence="12 13" key="1">
    <citation type="submission" date="2019-12" db="EMBL/GenBank/DDBJ databases">
        <authorList>
            <person name="Floudas D."/>
            <person name="Bentzer J."/>
            <person name="Ahren D."/>
            <person name="Johansson T."/>
            <person name="Persson P."/>
            <person name="Tunlid A."/>
        </authorList>
    </citation>
    <scope>NUCLEOTIDE SEQUENCE [LARGE SCALE GENOMIC DNA]</scope>
    <source>
        <strain evidence="12 13">CBS 102.39</strain>
    </source>
</reference>
<evidence type="ECO:0000313" key="13">
    <source>
        <dbReference type="Proteomes" id="UP000521872"/>
    </source>
</evidence>